<protein>
    <recommendedName>
        <fullName evidence="2">GH16 domain-containing protein</fullName>
    </recommendedName>
</protein>
<feature type="domain" description="GH16" evidence="2">
    <location>
        <begin position="64"/>
        <end position="296"/>
    </location>
</feature>
<feature type="compositionally biased region" description="Low complexity" evidence="1">
    <location>
        <begin position="327"/>
        <end position="346"/>
    </location>
</feature>
<dbReference type="InterPro" id="IPR013320">
    <property type="entry name" value="ConA-like_dom_sf"/>
</dbReference>
<name>A0AAN7VV58_9PEZI</name>
<dbReference type="PANTHER" id="PTHR38121:SF5">
    <property type="entry name" value="GH16 DOMAIN-CONTAINING PROTEIN"/>
    <property type="match status" value="1"/>
</dbReference>
<dbReference type="GO" id="GO:0005975">
    <property type="term" value="P:carbohydrate metabolic process"/>
    <property type="evidence" value="ECO:0007669"/>
    <property type="project" value="InterPro"/>
</dbReference>
<evidence type="ECO:0000256" key="1">
    <source>
        <dbReference type="SAM" id="MobiDB-lite"/>
    </source>
</evidence>
<gene>
    <name evidence="3" type="ORF">LTR97_002966</name>
</gene>
<comment type="caution">
    <text evidence="3">The sequence shown here is derived from an EMBL/GenBank/DDBJ whole genome shotgun (WGS) entry which is preliminary data.</text>
</comment>
<evidence type="ECO:0000313" key="3">
    <source>
        <dbReference type="EMBL" id="KAK5703953.1"/>
    </source>
</evidence>
<dbReference type="CDD" id="cd00413">
    <property type="entry name" value="Glyco_hydrolase_16"/>
    <property type="match status" value="1"/>
</dbReference>
<sequence length="373" mass="39864">MCDKPRLFIKTCIRYAMPTHSSVRATLLLALSSARQTLAACSCASYNLNATNTPEHAIFTETLETDFTQPNPSHTWDSTPGLSWQAQTYNVTPAAARGPYGKAAELSNVVLNPQGQGLELWVRSQVLESMLPIAEIATGRTDVLYGSFRVGMKTTAVNGTCGAFFFYHDDSQEIDVEVLSRQQGDGNNTVNLVLPSPASQSAGFNAAGTPGFVSYGLGFDPTAEFHEYRYDWLPGRVDMYVDGAWMHSFYDGIPDSPGAIHLIHWSNGDPGWSGGPTTEDAVLTVSYVKAYFNSSSGPSQCLNDQDTAVTDTCNIPADGQAPQPTLGPSVPSGTSSAGPTGSAAQGGAANIGEIKRLVRMETVAFLALSWLAW</sequence>
<dbReference type="Pfam" id="PF00722">
    <property type="entry name" value="Glyco_hydro_16"/>
    <property type="match status" value="1"/>
</dbReference>
<dbReference type="PROSITE" id="PS51762">
    <property type="entry name" value="GH16_2"/>
    <property type="match status" value="1"/>
</dbReference>
<accession>A0AAN7VV58</accession>
<dbReference type="AlphaFoldDB" id="A0AAN7VV58"/>
<evidence type="ECO:0000259" key="2">
    <source>
        <dbReference type="PROSITE" id="PS51762"/>
    </source>
</evidence>
<dbReference type="Proteomes" id="UP001310594">
    <property type="component" value="Unassembled WGS sequence"/>
</dbReference>
<proteinExistence type="predicted"/>
<dbReference type="GO" id="GO:0004553">
    <property type="term" value="F:hydrolase activity, hydrolyzing O-glycosyl compounds"/>
    <property type="evidence" value="ECO:0007669"/>
    <property type="project" value="InterPro"/>
</dbReference>
<dbReference type="EMBL" id="JAVRQU010000004">
    <property type="protein sequence ID" value="KAK5703953.1"/>
    <property type="molecule type" value="Genomic_DNA"/>
</dbReference>
<dbReference type="PANTHER" id="PTHR38121">
    <property type="entry name" value="GH16 DOMAIN-CONTAINING PROTEIN"/>
    <property type="match status" value="1"/>
</dbReference>
<dbReference type="Gene3D" id="2.60.120.200">
    <property type="match status" value="1"/>
</dbReference>
<feature type="region of interest" description="Disordered" evidence="1">
    <location>
        <begin position="312"/>
        <end position="346"/>
    </location>
</feature>
<reference evidence="3" key="1">
    <citation type="submission" date="2023-08" db="EMBL/GenBank/DDBJ databases">
        <title>Black Yeasts Isolated from many extreme environments.</title>
        <authorList>
            <person name="Coleine C."/>
            <person name="Stajich J.E."/>
            <person name="Selbmann L."/>
        </authorList>
    </citation>
    <scope>NUCLEOTIDE SEQUENCE</scope>
    <source>
        <strain evidence="3">CCFEE 5810</strain>
    </source>
</reference>
<evidence type="ECO:0000313" key="4">
    <source>
        <dbReference type="Proteomes" id="UP001310594"/>
    </source>
</evidence>
<organism evidence="3 4">
    <name type="scientific">Elasticomyces elasticus</name>
    <dbReference type="NCBI Taxonomy" id="574655"/>
    <lineage>
        <taxon>Eukaryota</taxon>
        <taxon>Fungi</taxon>
        <taxon>Dikarya</taxon>
        <taxon>Ascomycota</taxon>
        <taxon>Pezizomycotina</taxon>
        <taxon>Dothideomycetes</taxon>
        <taxon>Dothideomycetidae</taxon>
        <taxon>Mycosphaerellales</taxon>
        <taxon>Teratosphaeriaceae</taxon>
        <taxon>Elasticomyces</taxon>
    </lineage>
</organism>
<dbReference type="SUPFAM" id="SSF49899">
    <property type="entry name" value="Concanavalin A-like lectins/glucanases"/>
    <property type="match status" value="1"/>
</dbReference>
<dbReference type="InterPro" id="IPR000757">
    <property type="entry name" value="Beta-glucanase-like"/>
</dbReference>